<dbReference type="NCBIfam" id="NF009466">
    <property type="entry name" value="PRK12826.1-2"/>
    <property type="match status" value="1"/>
</dbReference>
<dbReference type="Pfam" id="PF13561">
    <property type="entry name" value="adh_short_C2"/>
    <property type="match status" value="1"/>
</dbReference>
<dbReference type="PANTHER" id="PTHR42879">
    <property type="entry name" value="3-OXOACYL-(ACYL-CARRIER-PROTEIN) REDUCTASE"/>
    <property type="match status" value="1"/>
</dbReference>
<dbReference type="PROSITE" id="PS00061">
    <property type="entry name" value="ADH_SHORT"/>
    <property type="match status" value="1"/>
</dbReference>
<dbReference type="PANTHER" id="PTHR42879:SF2">
    <property type="entry name" value="3-OXOACYL-[ACYL-CARRIER-PROTEIN] REDUCTASE FABG"/>
    <property type="match status" value="1"/>
</dbReference>
<dbReference type="GO" id="GO:0032787">
    <property type="term" value="P:monocarboxylic acid metabolic process"/>
    <property type="evidence" value="ECO:0007669"/>
    <property type="project" value="UniProtKB-ARBA"/>
</dbReference>
<comment type="similarity">
    <text evidence="1">Belongs to the short-chain dehydrogenases/reductases (SDR) family.</text>
</comment>
<name>A0A1F7GLG0_9BACT</name>
<dbReference type="InterPro" id="IPR050259">
    <property type="entry name" value="SDR"/>
</dbReference>
<dbReference type="InterPro" id="IPR036291">
    <property type="entry name" value="NAD(P)-bd_dom_sf"/>
</dbReference>
<dbReference type="SUPFAM" id="SSF51735">
    <property type="entry name" value="NAD(P)-binding Rossmann-fold domains"/>
    <property type="match status" value="1"/>
</dbReference>
<evidence type="ECO:0000313" key="4">
    <source>
        <dbReference type="Proteomes" id="UP000176850"/>
    </source>
</evidence>
<dbReference type="NCBIfam" id="NF005559">
    <property type="entry name" value="PRK07231.1"/>
    <property type="match status" value="1"/>
</dbReference>
<dbReference type="SMART" id="SM00822">
    <property type="entry name" value="PKS_KR"/>
    <property type="match status" value="1"/>
</dbReference>
<dbReference type="PRINTS" id="PR00080">
    <property type="entry name" value="SDRFAMILY"/>
</dbReference>
<dbReference type="InterPro" id="IPR057326">
    <property type="entry name" value="KR_dom"/>
</dbReference>
<accession>A0A1F7GLG0</accession>
<evidence type="ECO:0000313" key="3">
    <source>
        <dbReference type="EMBL" id="OGK19767.1"/>
    </source>
</evidence>
<proteinExistence type="inferred from homology"/>
<dbReference type="InterPro" id="IPR020904">
    <property type="entry name" value="Sc_DH/Rdtase_CS"/>
</dbReference>
<dbReference type="CDD" id="cd05233">
    <property type="entry name" value="SDR_c"/>
    <property type="match status" value="1"/>
</dbReference>
<gene>
    <name evidence="3" type="ORF">A2799_01150</name>
</gene>
<sequence length="249" mass="26591">MRLQHKVALITGGGTGIGAEIARMFAREGAQVVVCGRREKPLKEVVDEIDRSGGEAMYCMTDVSSQKQIQEMLSTVRLKFGSIDILVNNAGVYIPDDVTSTSEEEWDKVMDIDAKGVYLMSKAVLPDMIKNGKGKIINIASIAGLFGFEKSAAYCAAKGAVVNLTREMALDYAPKGICVNAIAPGIIDTDMTKPFLENEQAKQGFLSKTPVGRVGIPADIAYGAVYLASDESSFVAGQTLVIDGGWTIA</sequence>
<dbReference type="EMBL" id="MFZH01000006">
    <property type="protein sequence ID" value="OGK19767.1"/>
    <property type="molecule type" value="Genomic_DNA"/>
</dbReference>
<dbReference type="Gene3D" id="3.40.50.720">
    <property type="entry name" value="NAD(P)-binding Rossmann-like Domain"/>
    <property type="match status" value="1"/>
</dbReference>
<evidence type="ECO:0000256" key="1">
    <source>
        <dbReference type="ARBA" id="ARBA00006484"/>
    </source>
</evidence>
<dbReference type="Proteomes" id="UP000176850">
    <property type="component" value="Unassembled WGS sequence"/>
</dbReference>
<dbReference type="AlphaFoldDB" id="A0A1F7GLG0"/>
<feature type="domain" description="Ketoreductase" evidence="2">
    <location>
        <begin position="6"/>
        <end position="189"/>
    </location>
</feature>
<dbReference type="FunFam" id="3.40.50.720:FF:000084">
    <property type="entry name" value="Short-chain dehydrogenase reductase"/>
    <property type="match status" value="1"/>
</dbReference>
<evidence type="ECO:0000259" key="2">
    <source>
        <dbReference type="SMART" id="SM00822"/>
    </source>
</evidence>
<comment type="caution">
    <text evidence="3">The sequence shown here is derived from an EMBL/GenBank/DDBJ whole genome shotgun (WGS) entry which is preliminary data.</text>
</comment>
<reference evidence="3 4" key="1">
    <citation type="journal article" date="2016" name="Nat. Commun.">
        <title>Thousands of microbial genomes shed light on interconnected biogeochemical processes in an aquifer system.</title>
        <authorList>
            <person name="Anantharaman K."/>
            <person name="Brown C.T."/>
            <person name="Hug L.A."/>
            <person name="Sharon I."/>
            <person name="Castelle C.J."/>
            <person name="Probst A.J."/>
            <person name="Thomas B.C."/>
            <person name="Singh A."/>
            <person name="Wilkins M.J."/>
            <person name="Karaoz U."/>
            <person name="Brodie E.L."/>
            <person name="Williams K.H."/>
            <person name="Hubbard S.S."/>
            <person name="Banfield J.F."/>
        </authorList>
    </citation>
    <scope>NUCLEOTIDE SEQUENCE [LARGE SCALE GENOMIC DNA]</scope>
</reference>
<dbReference type="PRINTS" id="PR00081">
    <property type="entry name" value="GDHRDH"/>
</dbReference>
<dbReference type="InterPro" id="IPR002347">
    <property type="entry name" value="SDR_fam"/>
</dbReference>
<protein>
    <recommendedName>
        <fullName evidence="2">Ketoreductase domain-containing protein</fullName>
    </recommendedName>
</protein>
<organism evidence="3 4">
    <name type="scientific">Candidatus Roizmanbacteria bacterium RIFCSPHIGHO2_01_FULL_39_24</name>
    <dbReference type="NCBI Taxonomy" id="1802032"/>
    <lineage>
        <taxon>Bacteria</taxon>
        <taxon>Candidatus Roizmaniibacteriota</taxon>
    </lineage>
</organism>